<dbReference type="AlphaFoldDB" id="A0A540VQN3"/>
<name>A0A540VQN3_9GAMM</name>
<feature type="signal peptide" evidence="1">
    <location>
        <begin position="1"/>
        <end position="17"/>
    </location>
</feature>
<proteinExistence type="predicted"/>
<dbReference type="SUPFAM" id="SSF51126">
    <property type="entry name" value="Pectin lyase-like"/>
    <property type="match status" value="1"/>
</dbReference>
<reference evidence="2 3" key="1">
    <citation type="submission" date="2019-06" db="EMBL/GenBank/DDBJ databases">
        <title>Metagenome assembled Genome of Spiribacter salinus SL48-SHIP from the microbial mat of Salt Lake 48 (Novosibirsk region, Russia).</title>
        <authorList>
            <person name="Shipova A."/>
            <person name="Rozanov A.S."/>
            <person name="Bryanskaya A.V."/>
            <person name="Peltek S.E."/>
        </authorList>
    </citation>
    <scope>NUCLEOTIDE SEQUENCE [LARGE SCALE GENOMIC DNA]</scope>
    <source>
        <strain evidence="2">SL48-SHIP-2</strain>
    </source>
</reference>
<dbReference type="Gene3D" id="2.120.10.80">
    <property type="entry name" value="Kelch-type beta propeller"/>
    <property type="match status" value="1"/>
</dbReference>
<protein>
    <submittedName>
        <fullName evidence="2">Uncharacterized protein</fullName>
    </submittedName>
</protein>
<dbReference type="InterPro" id="IPR012334">
    <property type="entry name" value="Pectin_lyas_fold"/>
</dbReference>
<organism evidence="2 3">
    <name type="scientific">Spiribacter salinus</name>
    <dbReference type="NCBI Taxonomy" id="1335746"/>
    <lineage>
        <taxon>Bacteria</taxon>
        <taxon>Pseudomonadati</taxon>
        <taxon>Pseudomonadota</taxon>
        <taxon>Gammaproteobacteria</taxon>
        <taxon>Chromatiales</taxon>
        <taxon>Ectothiorhodospiraceae</taxon>
        <taxon>Spiribacter</taxon>
    </lineage>
</organism>
<evidence type="ECO:0000313" key="2">
    <source>
        <dbReference type="EMBL" id="TQE98976.1"/>
    </source>
</evidence>
<dbReference type="Gene3D" id="2.160.20.10">
    <property type="entry name" value="Single-stranded right-handed beta-helix, Pectin lyase-like"/>
    <property type="match status" value="1"/>
</dbReference>
<evidence type="ECO:0000256" key="1">
    <source>
        <dbReference type="SAM" id="SignalP"/>
    </source>
</evidence>
<feature type="chain" id="PRO_5021748722" evidence="1">
    <location>
        <begin position="18"/>
        <end position="645"/>
    </location>
</feature>
<evidence type="ECO:0000313" key="3">
    <source>
        <dbReference type="Proteomes" id="UP000315400"/>
    </source>
</evidence>
<dbReference type="InterPro" id="IPR011050">
    <property type="entry name" value="Pectin_lyase_fold/virulence"/>
</dbReference>
<dbReference type="InterPro" id="IPR015915">
    <property type="entry name" value="Kelch-typ_b-propeller"/>
</dbReference>
<dbReference type="EMBL" id="VIFK01000106">
    <property type="protein sequence ID" value="TQE98976.1"/>
    <property type="molecule type" value="Genomic_DNA"/>
</dbReference>
<comment type="caution">
    <text evidence="2">The sequence shown here is derived from an EMBL/GenBank/DDBJ whole genome shotgun (WGS) entry which is preliminary data.</text>
</comment>
<gene>
    <name evidence="2" type="ORF">FKY71_11030</name>
</gene>
<accession>A0A540VQN3</accession>
<sequence>MRHIVTACILLLGAAGAQPQPLGAQTPDGLLALTEYIDQECDFSRSQWCRVETANQFTDVMWREDIPGREGCCHDPRNVFTDFNGMAFDGRSLYFHGGGHASYAGNEVYALDLGSLRWRRLNDPDPLTNTDFIGDDCPVPEDNIYSGHTYGNPIVANGTLHVWSQAPKCDDHGTGGPAVYGAFDLQGNEWAPRQRVPHGRSAAAIPMKGKRALVFGRGRGARVHVYDLETGERVNTGGASPRGWFAHGAATTDGDWGYLLENKSIFAVSLSLVTQVEKITDRPDALGGNAGIAYHPETDQLVAWAGDRKVFGYGLQSGEWYVYADNGSAPESMRNIFSKWRYIPPLDVFIGVGDANNVWLFRLGEAVDPRAQLGEYECSDLVPGAECPSLQQALSQGDTVKLEKGVYRQCAVIQQPTTVIGNGARIEHAVCQGKAAFVTNADATLRDLTCAEHRIGSGNGACVRQQRGELTLDGVAIVGSQNGVLAGPDAGSLTVRNSELRGLGGDCSVKCGRAHGLYYGGSGDLVISNSRLSEPKDQGHLVKTGARRTLIEDSTMDERGGNGSRMIDAYNGGELVVRNSTLNAAQGDGNPDVIGYDYEARIEHSENRVVILGGRINCASGPLLAGRNSLDRAEVRVDSQTSNCR</sequence>
<dbReference type="Proteomes" id="UP000315400">
    <property type="component" value="Unassembled WGS sequence"/>
</dbReference>
<keyword evidence="1" id="KW-0732">Signal</keyword>
<dbReference type="SUPFAM" id="SSF117281">
    <property type="entry name" value="Kelch motif"/>
    <property type="match status" value="1"/>
</dbReference>